<dbReference type="EMBL" id="JBHLXE010000100">
    <property type="protein sequence ID" value="MFC0180331.1"/>
    <property type="molecule type" value="Genomic_DNA"/>
</dbReference>
<reference evidence="3 4" key="1">
    <citation type="submission" date="2024-09" db="EMBL/GenBank/DDBJ databases">
        <authorList>
            <person name="Sun Q."/>
            <person name="Mori K."/>
        </authorList>
    </citation>
    <scope>NUCLEOTIDE SEQUENCE [LARGE SCALE GENOMIC DNA]</scope>
    <source>
        <strain evidence="3 4">CCM 8545</strain>
    </source>
</reference>
<keyword evidence="2" id="KW-0732">Signal</keyword>
<keyword evidence="3" id="KW-0449">Lipoprotein</keyword>
<comment type="caution">
    <text evidence="3">The sequence shown here is derived from an EMBL/GenBank/DDBJ whole genome shotgun (WGS) entry which is preliminary data.</text>
</comment>
<gene>
    <name evidence="3" type="ORF">ACFFIT_09610</name>
</gene>
<evidence type="ECO:0000256" key="1">
    <source>
        <dbReference type="ARBA" id="ARBA00010634"/>
    </source>
</evidence>
<proteinExistence type="inferred from homology"/>
<dbReference type="InterPro" id="IPR007428">
    <property type="entry name" value="MlaA"/>
</dbReference>
<dbReference type="Pfam" id="PF04333">
    <property type="entry name" value="MlaA"/>
    <property type="match status" value="1"/>
</dbReference>
<evidence type="ECO:0000313" key="3">
    <source>
        <dbReference type="EMBL" id="MFC0180331.1"/>
    </source>
</evidence>
<evidence type="ECO:0000313" key="4">
    <source>
        <dbReference type="Proteomes" id="UP001589758"/>
    </source>
</evidence>
<keyword evidence="4" id="KW-1185">Reference proteome</keyword>
<dbReference type="PANTHER" id="PTHR30035">
    <property type="entry name" value="LIPOPROTEIN VACJ-RELATED"/>
    <property type="match status" value="1"/>
</dbReference>
<dbReference type="PRINTS" id="PR01805">
    <property type="entry name" value="VACJLIPOPROT"/>
</dbReference>
<dbReference type="PANTHER" id="PTHR30035:SF3">
    <property type="entry name" value="INTERMEMBRANE PHOSPHOLIPID TRANSPORT SYSTEM LIPOPROTEIN MLAA"/>
    <property type="match status" value="1"/>
</dbReference>
<dbReference type="Proteomes" id="UP001589758">
    <property type="component" value="Unassembled WGS sequence"/>
</dbReference>
<protein>
    <submittedName>
        <fullName evidence="3">MlaA family lipoprotein</fullName>
    </submittedName>
</protein>
<comment type="similarity">
    <text evidence="1">Belongs to the MlaA family.</text>
</comment>
<accession>A0ABV6CDH0</accession>
<sequence>MKAFIISLIVFISGCASHNQETGERNDPLEGFNRVMFSFNYEVVDPYVLRPVAVVWKEYVPNPIKDGSNNFIYNLSEPAHMVNNLLQGEVEASAKSFNRFLLNTILGLGGLIDVAGMANDELKRPDPQRFGTTLGSYGVPTGPYVVLPLFGSFTFTQEGGNAADTLYPVLSAVSSGWWLLGTTAVSAVDGRSRLIEQEGLLKSSADPYITVREAYFQRNEFLINRGETSPSSSPDLKAIEADLDSIDE</sequence>
<dbReference type="RefSeq" id="WP_385877443.1">
    <property type="nucleotide sequence ID" value="NZ_JBHLXE010000100.1"/>
</dbReference>
<dbReference type="PROSITE" id="PS51257">
    <property type="entry name" value="PROKAR_LIPOPROTEIN"/>
    <property type="match status" value="1"/>
</dbReference>
<evidence type="ECO:0000256" key="2">
    <source>
        <dbReference type="ARBA" id="ARBA00022729"/>
    </source>
</evidence>
<name>A0ABV6CDH0_9GAMM</name>
<organism evidence="3 4">
    <name type="scientific">Thorsellia kenyensis</name>
    <dbReference type="NCBI Taxonomy" id="1549888"/>
    <lineage>
        <taxon>Bacteria</taxon>
        <taxon>Pseudomonadati</taxon>
        <taxon>Pseudomonadota</taxon>
        <taxon>Gammaproteobacteria</taxon>
        <taxon>Enterobacterales</taxon>
        <taxon>Thorselliaceae</taxon>
        <taxon>Thorsellia</taxon>
    </lineage>
</organism>